<dbReference type="InterPro" id="IPR029021">
    <property type="entry name" value="Prot-tyrosine_phosphatase-like"/>
</dbReference>
<dbReference type="EMBL" id="UHIO01000001">
    <property type="protein sequence ID" value="SUP44668.1"/>
    <property type="molecule type" value="Genomic_DNA"/>
</dbReference>
<dbReference type="OrthoDB" id="21920at2"/>
<sequence>MKPKSSAIWQRAALMTIVGTTLYGTAFANEATLPKSAIPRLPLPTQESRLESEAAHGSVVHSVAKVTRMAVNPNIMYADKRLVNPYTPYMWRVDSEVHATLPANFRTTHDYYKLNTVKEANEEEIESVSPIDELAMATLPTREGLDGLQMSGSAQPSESQFKQLTNILRTKTDGPIYIIDLRQESHLFVNGISVSQYGKRNWGNVGKSQATVVEEEKHWLTALPHTNLVVASLNKEKEAINQQSLVVNSVKTEEQVVKENGLRYIRLAVTDHTWPDETSIDRFIALYKTLPKNAWLHFHCEAGKGRTTTFMAMYDIMKNPNLSLTDILKRQQLLGGNDVAHTMTEDTWKAPYYEEKAMMIRKFYRYVQQNHHTDFQLSWSEWLYPTAMNK</sequence>
<evidence type="ECO:0000313" key="2">
    <source>
        <dbReference type="EMBL" id="SUP44668.1"/>
    </source>
</evidence>
<dbReference type="InterPro" id="IPR000387">
    <property type="entry name" value="Tyr_Pase_dom"/>
</dbReference>
<dbReference type="Gene3D" id="3.30.70.1690">
    <property type="match status" value="1"/>
</dbReference>
<proteinExistence type="predicted"/>
<dbReference type="Pfam" id="PF14566">
    <property type="entry name" value="PTPlike_phytase"/>
    <property type="match status" value="1"/>
</dbReference>
<dbReference type="SMART" id="SM01301">
    <property type="entry name" value="PTPlike_phytase"/>
    <property type="match status" value="1"/>
</dbReference>
<dbReference type="InterPro" id="IPR016130">
    <property type="entry name" value="Tyr_Pase_AS"/>
</dbReference>
<organism evidence="2 3">
    <name type="scientific">Veillonella criceti</name>
    <dbReference type="NCBI Taxonomy" id="103891"/>
    <lineage>
        <taxon>Bacteria</taxon>
        <taxon>Bacillati</taxon>
        <taxon>Bacillota</taxon>
        <taxon>Negativicutes</taxon>
        <taxon>Veillonellales</taxon>
        <taxon>Veillonellaceae</taxon>
        <taxon>Veillonella</taxon>
    </lineage>
</organism>
<dbReference type="GO" id="GO:0004725">
    <property type="term" value="F:protein tyrosine phosphatase activity"/>
    <property type="evidence" value="ECO:0007669"/>
    <property type="project" value="UniProtKB-EC"/>
</dbReference>
<dbReference type="CDD" id="cd14495">
    <property type="entry name" value="PTPLP-like"/>
    <property type="match status" value="1"/>
</dbReference>
<dbReference type="PROSITE" id="PS00383">
    <property type="entry name" value="TYR_PHOSPHATASE_1"/>
    <property type="match status" value="1"/>
</dbReference>
<evidence type="ECO:0000259" key="1">
    <source>
        <dbReference type="PROSITE" id="PS50056"/>
    </source>
</evidence>
<reference evidence="2 3" key="1">
    <citation type="submission" date="2018-06" db="EMBL/GenBank/DDBJ databases">
        <authorList>
            <consortium name="Pathogen Informatics"/>
            <person name="Doyle S."/>
        </authorList>
    </citation>
    <scope>NUCLEOTIDE SEQUENCE [LARGE SCALE GENOMIC DNA]</scope>
    <source>
        <strain evidence="2 3">NCTC12020</strain>
    </source>
</reference>
<dbReference type="AlphaFoldDB" id="A0A380NMD2"/>
<gene>
    <name evidence="2" type="primary">hopD2</name>
    <name evidence="2" type="ORF">NCTC12020_01772</name>
</gene>
<dbReference type="RefSeq" id="WP_115310855.1">
    <property type="nucleotide sequence ID" value="NZ_UHIO01000001.1"/>
</dbReference>
<accession>A0A380NMD2</accession>
<dbReference type="PROSITE" id="PS50056">
    <property type="entry name" value="TYR_PHOSPHATASE_2"/>
    <property type="match status" value="1"/>
</dbReference>
<dbReference type="SUPFAM" id="SSF52799">
    <property type="entry name" value="(Phosphotyrosine protein) phosphatases II"/>
    <property type="match status" value="1"/>
</dbReference>
<name>A0A380NMD2_9FIRM</name>
<dbReference type="Proteomes" id="UP000255367">
    <property type="component" value="Unassembled WGS sequence"/>
</dbReference>
<dbReference type="Gene3D" id="3.90.190.10">
    <property type="entry name" value="Protein tyrosine phosphatase superfamily"/>
    <property type="match status" value="1"/>
</dbReference>
<feature type="domain" description="Tyrosine specific protein phosphatases" evidence="1">
    <location>
        <begin position="281"/>
        <end position="329"/>
    </location>
</feature>
<evidence type="ECO:0000313" key="3">
    <source>
        <dbReference type="Proteomes" id="UP000255367"/>
    </source>
</evidence>
<keyword evidence="2" id="KW-0378">Hydrolase</keyword>
<dbReference type="EC" id="3.1.3.48" evidence="2"/>
<keyword evidence="3" id="KW-1185">Reference proteome</keyword>
<protein>
    <submittedName>
        <fullName evidence="2">Effector protein hopD2</fullName>
        <ecNumber evidence="2">3.1.3.48</ecNumber>
    </submittedName>
</protein>